<accession>A0AAW0KP51</accession>
<organism evidence="1 2">
    <name type="scientific">Quercus suber</name>
    <name type="common">Cork oak</name>
    <dbReference type="NCBI Taxonomy" id="58331"/>
    <lineage>
        <taxon>Eukaryota</taxon>
        <taxon>Viridiplantae</taxon>
        <taxon>Streptophyta</taxon>
        <taxon>Embryophyta</taxon>
        <taxon>Tracheophyta</taxon>
        <taxon>Spermatophyta</taxon>
        <taxon>Magnoliopsida</taxon>
        <taxon>eudicotyledons</taxon>
        <taxon>Gunneridae</taxon>
        <taxon>Pentapetalae</taxon>
        <taxon>rosids</taxon>
        <taxon>fabids</taxon>
        <taxon>Fagales</taxon>
        <taxon>Fagaceae</taxon>
        <taxon>Quercus</taxon>
    </lineage>
</organism>
<reference evidence="1 2" key="1">
    <citation type="journal article" date="2018" name="Sci. Data">
        <title>The draft genome sequence of cork oak.</title>
        <authorList>
            <person name="Ramos A.M."/>
            <person name="Usie A."/>
            <person name="Barbosa P."/>
            <person name="Barros P.M."/>
            <person name="Capote T."/>
            <person name="Chaves I."/>
            <person name="Simoes F."/>
            <person name="Abreu I."/>
            <person name="Carrasquinho I."/>
            <person name="Faro C."/>
            <person name="Guimaraes J.B."/>
            <person name="Mendonca D."/>
            <person name="Nobrega F."/>
            <person name="Rodrigues L."/>
            <person name="Saibo N.J.M."/>
            <person name="Varela M.C."/>
            <person name="Egas C."/>
            <person name="Matos J."/>
            <person name="Miguel C.M."/>
            <person name="Oliveira M.M."/>
            <person name="Ricardo C.P."/>
            <person name="Goncalves S."/>
        </authorList>
    </citation>
    <scope>NUCLEOTIDE SEQUENCE [LARGE SCALE GENOMIC DNA]</scope>
    <source>
        <strain evidence="2">cv. HL8</strain>
    </source>
</reference>
<evidence type="ECO:0000313" key="1">
    <source>
        <dbReference type="EMBL" id="KAK7840999.1"/>
    </source>
</evidence>
<dbReference type="AlphaFoldDB" id="A0AAW0KP51"/>
<dbReference type="Proteomes" id="UP000237347">
    <property type="component" value="Unassembled WGS sequence"/>
</dbReference>
<sequence length="99" mass="11374">MGEINLHFDTCEKLQPRDTNMSQSGVTDDIFPLSYYLRNYSISLEKLFGAKVNYCILYNMHEFPTGLALPIEKKSRQMEISLSCFALTIESFFSCLAED</sequence>
<evidence type="ECO:0000313" key="2">
    <source>
        <dbReference type="Proteomes" id="UP000237347"/>
    </source>
</evidence>
<keyword evidence="2" id="KW-1185">Reference proteome</keyword>
<name>A0AAW0KP51_QUESU</name>
<dbReference type="EMBL" id="PKMF04000250">
    <property type="protein sequence ID" value="KAK7840999.1"/>
    <property type="molecule type" value="Genomic_DNA"/>
</dbReference>
<protein>
    <submittedName>
        <fullName evidence="1">Uncharacterized protein</fullName>
    </submittedName>
</protein>
<proteinExistence type="predicted"/>
<gene>
    <name evidence="1" type="ORF">CFP56_016039</name>
</gene>
<comment type="caution">
    <text evidence="1">The sequence shown here is derived from an EMBL/GenBank/DDBJ whole genome shotgun (WGS) entry which is preliminary data.</text>
</comment>